<sequence>MALIREGMARSLKRIVPLLDRGRGIKSMTGTTPKMKAYAASTEGEPSKGKAKGGNYVPVYVALGMIGLAVALGVHTAKQQFMHAPAVRVKKSRREMVSEVDEPDRVTQESEDFIKKSFFRKVANVQEFETPVNDPIHGNPLTREPRVESLKTVGINPVSGNDSSAKAT</sequence>
<reference evidence="4" key="2">
    <citation type="submission" date="2025-08" db="UniProtKB">
        <authorList>
            <consortium name="RefSeq"/>
        </authorList>
    </citation>
    <scope>IDENTIFICATION</scope>
    <source>
        <tissue evidence="4">Leaf</tissue>
    </source>
</reference>
<keyword evidence="3" id="KW-1185">Reference proteome</keyword>
<feature type="compositionally biased region" description="Polar residues" evidence="1">
    <location>
        <begin position="158"/>
        <end position="168"/>
    </location>
</feature>
<dbReference type="RefSeq" id="XP_021834936.2">
    <property type="nucleotide sequence ID" value="XM_021979244.2"/>
</dbReference>
<dbReference type="KEGG" id="soe:110774682"/>
<feature type="region of interest" description="Disordered" evidence="1">
    <location>
        <begin position="131"/>
        <end position="168"/>
    </location>
</feature>
<dbReference type="PANTHER" id="PTHR33919">
    <property type="entry name" value="OS09G0127700 PROTEIN"/>
    <property type="match status" value="1"/>
</dbReference>
<feature type="transmembrane region" description="Helical" evidence="2">
    <location>
        <begin position="56"/>
        <end position="74"/>
    </location>
</feature>
<name>A0A9R0HQF9_SPIOL</name>
<evidence type="ECO:0000313" key="4">
    <source>
        <dbReference type="RefSeq" id="XP_021834936.2"/>
    </source>
</evidence>
<keyword evidence="2" id="KW-0812">Transmembrane</keyword>
<dbReference type="Proteomes" id="UP000813463">
    <property type="component" value="Chromosome 5"/>
</dbReference>
<evidence type="ECO:0000256" key="2">
    <source>
        <dbReference type="SAM" id="Phobius"/>
    </source>
</evidence>
<gene>
    <name evidence="4" type="primary">LOC110774682</name>
</gene>
<keyword evidence="2" id="KW-0472">Membrane</keyword>
<organism evidence="3 4">
    <name type="scientific">Spinacia oleracea</name>
    <name type="common">Spinach</name>
    <dbReference type="NCBI Taxonomy" id="3562"/>
    <lineage>
        <taxon>Eukaryota</taxon>
        <taxon>Viridiplantae</taxon>
        <taxon>Streptophyta</taxon>
        <taxon>Embryophyta</taxon>
        <taxon>Tracheophyta</taxon>
        <taxon>Spermatophyta</taxon>
        <taxon>Magnoliopsida</taxon>
        <taxon>eudicotyledons</taxon>
        <taxon>Gunneridae</taxon>
        <taxon>Pentapetalae</taxon>
        <taxon>Caryophyllales</taxon>
        <taxon>Chenopodiaceae</taxon>
        <taxon>Chenopodioideae</taxon>
        <taxon>Anserineae</taxon>
        <taxon>Spinacia</taxon>
    </lineage>
</organism>
<dbReference type="PANTHER" id="PTHR33919:SF16">
    <property type="match status" value="1"/>
</dbReference>
<evidence type="ECO:0000313" key="3">
    <source>
        <dbReference type="Proteomes" id="UP000813463"/>
    </source>
</evidence>
<dbReference type="GeneID" id="110774682"/>
<keyword evidence="2" id="KW-1133">Transmembrane helix</keyword>
<accession>A0A9R0HQF9</accession>
<reference evidence="3" key="1">
    <citation type="journal article" date="2021" name="Nat. Commun.">
        <title>Genomic analyses provide insights into spinach domestication and the genetic basis of agronomic traits.</title>
        <authorList>
            <person name="Cai X."/>
            <person name="Sun X."/>
            <person name="Xu C."/>
            <person name="Sun H."/>
            <person name="Wang X."/>
            <person name="Ge C."/>
            <person name="Zhang Z."/>
            <person name="Wang Q."/>
            <person name="Fei Z."/>
            <person name="Jiao C."/>
            <person name="Wang Q."/>
        </authorList>
    </citation>
    <scope>NUCLEOTIDE SEQUENCE [LARGE SCALE GENOMIC DNA]</scope>
    <source>
        <strain evidence="3">cv. Varoflay</strain>
    </source>
</reference>
<proteinExistence type="predicted"/>
<protein>
    <submittedName>
        <fullName evidence="4">Uncharacterized protein</fullName>
    </submittedName>
</protein>
<evidence type="ECO:0000256" key="1">
    <source>
        <dbReference type="SAM" id="MobiDB-lite"/>
    </source>
</evidence>
<dbReference type="AlphaFoldDB" id="A0A9R0HQF9"/>